<accession>A0ABR8PSP0</accession>
<evidence type="ECO:0000313" key="4">
    <source>
        <dbReference type="Proteomes" id="UP000627781"/>
    </source>
</evidence>
<sequence length="112" mass="11915">MKNKKVLSLTMATVMAISGGAVLTGCGNAKYNNFKEVVKEQDKEDQEAQNNNIFRGGYMGHSFFYLPGSGNSHFDSSTSSGWKSWSSKPSSASSVVSSDGSYSSSKSTSFTG</sequence>
<evidence type="ECO:0000256" key="2">
    <source>
        <dbReference type="SAM" id="SignalP"/>
    </source>
</evidence>
<evidence type="ECO:0008006" key="5">
    <source>
        <dbReference type="Google" id="ProtNLM"/>
    </source>
</evidence>
<proteinExistence type="predicted"/>
<evidence type="ECO:0000313" key="3">
    <source>
        <dbReference type="EMBL" id="MBD7911140.1"/>
    </source>
</evidence>
<dbReference type="Proteomes" id="UP000627781">
    <property type="component" value="Unassembled WGS sequence"/>
</dbReference>
<protein>
    <recommendedName>
        <fullName evidence="5">Lipoprotein</fullName>
    </recommendedName>
</protein>
<keyword evidence="2" id="KW-0732">Signal</keyword>
<feature type="region of interest" description="Disordered" evidence="1">
    <location>
        <begin position="72"/>
        <end position="112"/>
    </location>
</feature>
<reference evidence="3 4" key="1">
    <citation type="submission" date="2020-08" db="EMBL/GenBank/DDBJ databases">
        <title>A Genomic Blueprint of the Chicken Gut Microbiome.</title>
        <authorList>
            <person name="Gilroy R."/>
            <person name="Ravi A."/>
            <person name="Getino M."/>
            <person name="Pursley I."/>
            <person name="Horton D.L."/>
            <person name="Alikhan N.-F."/>
            <person name="Baker D."/>
            <person name="Gharbi K."/>
            <person name="Hall N."/>
            <person name="Watson M."/>
            <person name="Adriaenssens E.M."/>
            <person name="Foster-Nyarko E."/>
            <person name="Jarju S."/>
            <person name="Secka A."/>
            <person name="Antonio M."/>
            <person name="Oren A."/>
            <person name="Chaudhuri R."/>
            <person name="La Ragione R.M."/>
            <person name="Hildebrand F."/>
            <person name="Pallen M.J."/>
        </authorList>
    </citation>
    <scope>NUCLEOTIDE SEQUENCE [LARGE SCALE GENOMIC DNA]</scope>
    <source>
        <strain evidence="3 4">Sa3CVN1</strain>
    </source>
</reference>
<gene>
    <name evidence="3" type="ORF">H9661_07205</name>
</gene>
<feature type="signal peptide" evidence="2">
    <location>
        <begin position="1"/>
        <end position="23"/>
    </location>
</feature>
<name>A0ABR8PSP0_9CLOT</name>
<dbReference type="PROSITE" id="PS51257">
    <property type="entry name" value="PROKAR_LIPOPROTEIN"/>
    <property type="match status" value="1"/>
</dbReference>
<dbReference type="RefSeq" id="WP_143318264.1">
    <property type="nucleotide sequence ID" value="NZ_JACSRA010000009.1"/>
</dbReference>
<dbReference type="EMBL" id="JACSRA010000009">
    <property type="protein sequence ID" value="MBD7911140.1"/>
    <property type="molecule type" value="Genomic_DNA"/>
</dbReference>
<keyword evidence="4" id="KW-1185">Reference proteome</keyword>
<feature type="chain" id="PRO_5045361404" description="Lipoprotein" evidence="2">
    <location>
        <begin position="24"/>
        <end position="112"/>
    </location>
</feature>
<feature type="compositionally biased region" description="Low complexity" evidence="1">
    <location>
        <begin position="75"/>
        <end position="112"/>
    </location>
</feature>
<organism evidence="3 4">
    <name type="scientific">Clostridium cibarium</name>
    <dbReference type="NCBI Taxonomy" id="2762247"/>
    <lineage>
        <taxon>Bacteria</taxon>
        <taxon>Bacillati</taxon>
        <taxon>Bacillota</taxon>
        <taxon>Clostridia</taxon>
        <taxon>Eubacteriales</taxon>
        <taxon>Clostridiaceae</taxon>
        <taxon>Clostridium</taxon>
    </lineage>
</organism>
<comment type="caution">
    <text evidence="3">The sequence shown here is derived from an EMBL/GenBank/DDBJ whole genome shotgun (WGS) entry which is preliminary data.</text>
</comment>
<evidence type="ECO:0000256" key="1">
    <source>
        <dbReference type="SAM" id="MobiDB-lite"/>
    </source>
</evidence>